<keyword evidence="1" id="KW-0812">Transmembrane</keyword>
<keyword evidence="4" id="KW-1185">Reference proteome</keyword>
<evidence type="ECO:0000259" key="2">
    <source>
        <dbReference type="PROSITE" id="PS51833"/>
    </source>
</evidence>
<gene>
    <name evidence="3" type="ORF">NM686_004165</name>
</gene>
<dbReference type="Pfam" id="PF08668">
    <property type="entry name" value="HDOD"/>
    <property type="match status" value="1"/>
</dbReference>
<dbReference type="SUPFAM" id="SSF109604">
    <property type="entry name" value="HD-domain/PDEase-like"/>
    <property type="match status" value="1"/>
</dbReference>
<dbReference type="Proteomes" id="UP001162780">
    <property type="component" value="Chromosome"/>
</dbReference>
<evidence type="ECO:0000256" key="1">
    <source>
        <dbReference type="SAM" id="Phobius"/>
    </source>
</evidence>
<feature type="domain" description="HDOD" evidence="2">
    <location>
        <begin position="35"/>
        <end position="235"/>
    </location>
</feature>
<sequence length="310" mass="34409">MQSTLELWTLDAIDSQDGFTPPYDMRETIAKIQALPPFPGTAARIIELIADPSADVDHLVDIIELDPILTAQVIRWASSALYGYRGKITTVRNAIVRVLGFNFVLDLALGLAVMAPLRAPREGVIGTRMFWIHALASTRLMPALAARTSVGTGLKSEEILLAALLHNIGFPLFGHQFAPEFKRLNQLIHVNPTLSIYNLETFVFGVNHAQLGAWLMSAWSMPQVITDIVYHHHNPFYRGDHDVLNLLTYINDYLLGQIGIGDAANQTCSDDIWAMLELQPTTGFEILDTLQDEINTITEMADSLTTDPYP</sequence>
<accession>A0ABY7GMJ6</accession>
<organism evidence="3 4">
    <name type="scientific">Methylomonas rapida</name>
    <dbReference type="NCBI Taxonomy" id="2963939"/>
    <lineage>
        <taxon>Bacteria</taxon>
        <taxon>Pseudomonadati</taxon>
        <taxon>Pseudomonadota</taxon>
        <taxon>Gammaproteobacteria</taxon>
        <taxon>Methylococcales</taxon>
        <taxon>Methylococcaceae</taxon>
        <taxon>Methylomonas</taxon>
    </lineage>
</organism>
<dbReference type="EMBL" id="CP113517">
    <property type="protein sequence ID" value="WAR45716.1"/>
    <property type="molecule type" value="Genomic_DNA"/>
</dbReference>
<dbReference type="Gene3D" id="1.10.3210.10">
    <property type="entry name" value="Hypothetical protein af1432"/>
    <property type="match status" value="1"/>
</dbReference>
<name>A0ABY7GMJ6_9GAMM</name>
<dbReference type="PROSITE" id="PS51833">
    <property type="entry name" value="HDOD"/>
    <property type="match status" value="1"/>
</dbReference>
<dbReference type="PANTHER" id="PTHR33525:SF3">
    <property type="entry name" value="RIBONUCLEASE Y"/>
    <property type="match status" value="1"/>
</dbReference>
<keyword evidence="1" id="KW-0472">Membrane</keyword>
<feature type="transmembrane region" description="Helical" evidence="1">
    <location>
        <begin position="94"/>
        <end position="117"/>
    </location>
</feature>
<evidence type="ECO:0000313" key="4">
    <source>
        <dbReference type="Proteomes" id="UP001162780"/>
    </source>
</evidence>
<dbReference type="InterPro" id="IPR052340">
    <property type="entry name" value="RNase_Y/CdgJ"/>
</dbReference>
<reference evidence="3" key="1">
    <citation type="submission" date="2022-11" db="EMBL/GenBank/DDBJ databases">
        <title>Methylomonas rapida sp. nov., Carotenoid-Producing Obligate Methanotrophs with High Growth Characteristics and Biotechnological Potential.</title>
        <authorList>
            <person name="Tikhonova E.N."/>
            <person name="Suleimanov R.Z."/>
            <person name="Miroshnikov K."/>
            <person name="Oshkin I.Y."/>
            <person name="Belova S.E."/>
            <person name="Danilova O.V."/>
            <person name="Ashikhmin A."/>
            <person name="Konopkin A."/>
            <person name="But S.Y."/>
            <person name="Khmelenina V.N."/>
            <person name="Kuznetsov N."/>
            <person name="Pimenov N.V."/>
            <person name="Dedysh S.N."/>
        </authorList>
    </citation>
    <scope>NUCLEOTIDE SEQUENCE</scope>
    <source>
        <strain evidence="3">MP1</strain>
    </source>
</reference>
<dbReference type="RefSeq" id="WP_255186625.1">
    <property type="nucleotide sequence ID" value="NZ_CP113517.1"/>
</dbReference>
<evidence type="ECO:0000313" key="3">
    <source>
        <dbReference type="EMBL" id="WAR45716.1"/>
    </source>
</evidence>
<keyword evidence="1" id="KW-1133">Transmembrane helix</keyword>
<protein>
    <submittedName>
        <fullName evidence="3">HDOD domain-containing protein</fullName>
    </submittedName>
</protein>
<proteinExistence type="predicted"/>
<dbReference type="PANTHER" id="PTHR33525">
    <property type="match status" value="1"/>
</dbReference>
<dbReference type="InterPro" id="IPR013976">
    <property type="entry name" value="HDOD"/>
</dbReference>